<reference evidence="6 7" key="1">
    <citation type="submission" date="2015-06" db="EMBL/GenBank/DDBJ databases">
        <title>Survival trade-offs in plant roots during colonization by closely related pathogenic and mutualistic fungi.</title>
        <authorList>
            <person name="Hacquard S."/>
            <person name="Kracher B."/>
            <person name="Hiruma K."/>
            <person name="Weinman A."/>
            <person name="Muench P."/>
            <person name="Garrido Oter R."/>
            <person name="Ver Loren van Themaat E."/>
            <person name="Dallerey J.-F."/>
            <person name="Damm U."/>
            <person name="Henrissat B."/>
            <person name="Lespinet O."/>
            <person name="Thon M."/>
            <person name="Kemen E."/>
            <person name="McHardy A.C."/>
            <person name="Schulze-Lefert P."/>
            <person name="O'Connell R.J."/>
        </authorList>
    </citation>
    <scope>NUCLEOTIDE SEQUENCE [LARGE SCALE GENOMIC DNA]</scope>
    <source>
        <strain evidence="6 7">MAFF 238704</strain>
    </source>
</reference>
<feature type="transmembrane region" description="Helical" evidence="5">
    <location>
        <begin position="53"/>
        <end position="71"/>
    </location>
</feature>
<comment type="caution">
    <text evidence="6">The sequence shown here is derived from an EMBL/GenBank/DDBJ whole genome shotgun (WGS) entry which is preliminary data.</text>
</comment>
<evidence type="ECO:0000256" key="2">
    <source>
        <dbReference type="ARBA" id="ARBA00022692"/>
    </source>
</evidence>
<feature type="transmembrane region" description="Helical" evidence="5">
    <location>
        <begin position="182"/>
        <end position="204"/>
    </location>
</feature>
<evidence type="ECO:0000256" key="5">
    <source>
        <dbReference type="SAM" id="Phobius"/>
    </source>
</evidence>
<dbReference type="AlphaFoldDB" id="A0A161WE95"/>
<feature type="transmembrane region" description="Helical" evidence="5">
    <location>
        <begin position="225"/>
        <end position="242"/>
    </location>
</feature>
<name>A0A161WE95_COLIC</name>
<evidence type="ECO:0000256" key="1">
    <source>
        <dbReference type="ARBA" id="ARBA00004141"/>
    </source>
</evidence>
<dbReference type="Proteomes" id="UP000076584">
    <property type="component" value="Unassembled WGS sequence"/>
</dbReference>
<dbReference type="STRING" id="1573173.A0A161WE95"/>
<evidence type="ECO:0000256" key="3">
    <source>
        <dbReference type="ARBA" id="ARBA00022989"/>
    </source>
</evidence>
<dbReference type="EMBL" id="LFIW01001362">
    <property type="protein sequence ID" value="KZL82708.1"/>
    <property type="molecule type" value="Genomic_DNA"/>
</dbReference>
<comment type="subcellular location">
    <subcellularLocation>
        <location evidence="1">Membrane</location>
        <topology evidence="1">Multi-pass membrane protein</topology>
    </subcellularLocation>
</comment>
<dbReference type="InterPro" id="IPR007568">
    <property type="entry name" value="RTA1"/>
</dbReference>
<dbReference type="PANTHER" id="PTHR31465">
    <property type="entry name" value="PROTEIN RTA1-RELATED"/>
    <property type="match status" value="1"/>
</dbReference>
<keyword evidence="2 5" id="KW-0812">Transmembrane</keyword>
<evidence type="ECO:0000313" key="7">
    <source>
        <dbReference type="Proteomes" id="UP000076584"/>
    </source>
</evidence>
<proteinExistence type="predicted"/>
<organism evidence="6 7">
    <name type="scientific">Colletotrichum incanum</name>
    <name type="common">Soybean anthracnose fungus</name>
    <dbReference type="NCBI Taxonomy" id="1573173"/>
    <lineage>
        <taxon>Eukaryota</taxon>
        <taxon>Fungi</taxon>
        <taxon>Dikarya</taxon>
        <taxon>Ascomycota</taxon>
        <taxon>Pezizomycotina</taxon>
        <taxon>Sordariomycetes</taxon>
        <taxon>Hypocreomycetidae</taxon>
        <taxon>Glomerellales</taxon>
        <taxon>Glomerellaceae</taxon>
        <taxon>Colletotrichum</taxon>
        <taxon>Colletotrichum spaethianum species complex</taxon>
    </lineage>
</organism>
<evidence type="ECO:0000256" key="4">
    <source>
        <dbReference type="ARBA" id="ARBA00023136"/>
    </source>
</evidence>
<feature type="transmembrane region" description="Helical" evidence="5">
    <location>
        <begin position="27"/>
        <end position="46"/>
    </location>
</feature>
<feature type="transmembrane region" description="Helical" evidence="5">
    <location>
        <begin position="104"/>
        <end position="124"/>
    </location>
</feature>
<feature type="transmembrane region" description="Helical" evidence="5">
    <location>
        <begin position="262"/>
        <end position="281"/>
    </location>
</feature>
<dbReference type="PANTHER" id="PTHR31465:SF1">
    <property type="entry name" value="PROTEIN RTA1-RELATED"/>
    <property type="match status" value="1"/>
</dbReference>
<feature type="transmembrane region" description="Helical" evidence="5">
    <location>
        <begin position="145"/>
        <end position="162"/>
    </location>
</feature>
<sequence>MGSTSGNATTDAMVENPFKLYHYDPTITGAIIFMLLFLGTTLFHFWQLVKSRCWFLLPLAIGGVSNSEHFLTPSLTNLAAVEIIGYAARAKSGAESPDWSLGPYIIQAILLLVAPALFAATIYMELARIITVIDGEGHVLIRKEWMTKLFVTGDILSFLFQGGGGGYQAAGSLEALNNGAKVIIVGLFIQLICFGFFIVIAVAFHRSINKAPTGRSNSSIPWRRHMGALYLGSFLIMVRSIFRAVEYLQGFDGHLLSHEAYLYLFDAVLMFLVMILFNYFHPAEIVAILAMGGGNEGWKMGALPRHHFESL</sequence>
<evidence type="ECO:0000313" key="6">
    <source>
        <dbReference type="EMBL" id="KZL82708.1"/>
    </source>
</evidence>
<dbReference type="Pfam" id="PF04479">
    <property type="entry name" value="RTA1"/>
    <property type="match status" value="1"/>
</dbReference>
<keyword evidence="3 5" id="KW-1133">Transmembrane helix</keyword>
<protein>
    <submittedName>
        <fullName evidence="6">Rta1 domain protein</fullName>
    </submittedName>
</protein>
<accession>A0A161WE95</accession>
<keyword evidence="4 5" id="KW-0472">Membrane</keyword>
<dbReference type="GO" id="GO:0016020">
    <property type="term" value="C:membrane"/>
    <property type="evidence" value="ECO:0007669"/>
    <property type="project" value="UniProtKB-SubCell"/>
</dbReference>
<gene>
    <name evidence="6" type="ORF">CI238_10724</name>
</gene>
<keyword evidence="7" id="KW-1185">Reference proteome</keyword>